<protein>
    <submittedName>
        <fullName evidence="2">Uncharacterized protein</fullName>
    </submittedName>
</protein>
<proteinExistence type="predicted"/>
<dbReference type="EMBL" id="QXFT01001965">
    <property type="protein sequence ID" value="KAE9306606.1"/>
    <property type="molecule type" value="Genomic_DNA"/>
</dbReference>
<dbReference type="EMBL" id="QXFV01001925">
    <property type="protein sequence ID" value="KAE8995819.1"/>
    <property type="molecule type" value="Genomic_DNA"/>
</dbReference>
<evidence type="ECO:0000256" key="1">
    <source>
        <dbReference type="SAM" id="MobiDB-lite"/>
    </source>
</evidence>
<comment type="caution">
    <text evidence="2">The sequence shown here is derived from an EMBL/GenBank/DDBJ whole genome shotgun (WGS) entry which is preliminary data.</text>
</comment>
<keyword evidence="5" id="KW-1185">Reference proteome</keyword>
<feature type="region of interest" description="Disordered" evidence="1">
    <location>
        <begin position="1"/>
        <end position="20"/>
    </location>
</feature>
<accession>A0A6A3JLJ1</accession>
<evidence type="ECO:0000313" key="5">
    <source>
        <dbReference type="Proteomes" id="UP000434957"/>
    </source>
</evidence>
<feature type="compositionally biased region" description="Basic and acidic residues" evidence="1">
    <location>
        <begin position="102"/>
        <end position="112"/>
    </location>
</feature>
<dbReference type="AlphaFoldDB" id="A0A6A3JLJ1"/>
<sequence>MAVKLRSELQQETEGVVTRHASSQVMSLIRAQRSTDVASGVDNQEEVSTNPDEADQRLAESVEFARTFAESDRRARTAAVATLENSPPQPPSEPDSNGSSHGDCRDPDEPMRGDAMLVNNFLGGRYDDRELEEYTKALWNSAPITLPKLHSKGDYKA</sequence>
<evidence type="ECO:0000313" key="3">
    <source>
        <dbReference type="EMBL" id="KAE9306606.1"/>
    </source>
</evidence>
<gene>
    <name evidence="2" type="ORF">PR001_g20018</name>
    <name evidence="3" type="ORF">PR003_g21195</name>
</gene>
<dbReference type="Proteomes" id="UP000429607">
    <property type="component" value="Unassembled WGS sequence"/>
</dbReference>
<feature type="region of interest" description="Disordered" evidence="1">
    <location>
        <begin position="34"/>
        <end position="115"/>
    </location>
</feature>
<organism evidence="2 4">
    <name type="scientific">Phytophthora rubi</name>
    <dbReference type="NCBI Taxonomy" id="129364"/>
    <lineage>
        <taxon>Eukaryota</taxon>
        <taxon>Sar</taxon>
        <taxon>Stramenopiles</taxon>
        <taxon>Oomycota</taxon>
        <taxon>Peronosporomycetes</taxon>
        <taxon>Peronosporales</taxon>
        <taxon>Peronosporaceae</taxon>
        <taxon>Phytophthora</taxon>
    </lineage>
</organism>
<name>A0A6A3JLJ1_9STRA</name>
<evidence type="ECO:0000313" key="4">
    <source>
        <dbReference type="Proteomes" id="UP000429607"/>
    </source>
</evidence>
<evidence type="ECO:0000313" key="2">
    <source>
        <dbReference type="EMBL" id="KAE8995819.1"/>
    </source>
</evidence>
<dbReference type="Proteomes" id="UP000434957">
    <property type="component" value="Unassembled WGS sequence"/>
</dbReference>
<reference evidence="2 4" key="1">
    <citation type="submission" date="2018-09" db="EMBL/GenBank/DDBJ databases">
        <title>Genomic investigation of the strawberry pathogen Phytophthora fragariae indicates pathogenicity is determined by transcriptional variation in three key races.</title>
        <authorList>
            <person name="Adams T.M."/>
            <person name="Armitage A.D."/>
            <person name="Sobczyk M.K."/>
            <person name="Bates H.J."/>
            <person name="Dunwell J.M."/>
            <person name="Nellist C.F."/>
            <person name="Harrison R.J."/>
        </authorList>
    </citation>
    <scope>NUCLEOTIDE SEQUENCE [LARGE SCALE GENOMIC DNA]</scope>
    <source>
        <strain evidence="2 4">SCRP249</strain>
        <strain evidence="3 5">SCRP333</strain>
    </source>
</reference>